<dbReference type="PANTHER" id="PTHR33055">
    <property type="entry name" value="TRANSPOSASE FOR INSERTION SEQUENCE ELEMENT IS1111A"/>
    <property type="match status" value="1"/>
</dbReference>
<dbReference type="InterPro" id="IPR047650">
    <property type="entry name" value="Transpos_IS110"/>
</dbReference>
<dbReference type="Proteomes" id="UP000184231">
    <property type="component" value="Unassembled WGS sequence"/>
</dbReference>
<keyword evidence="4" id="KW-1185">Reference proteome</keyword>
<dbReference type="InterPro" id="IPR003346">
    <property type="entry name" value="Transposase_20"/>
</dbReference>
<dbReference type="GO" id="GO:0004803">
    <property type="term" value="F:transposase activity"/>
    <property type="evidence" value="ECO:0007669"/>
    <property type="project" value="InterPro"/>
</dbReference>
<evidence type="ECO:0000313" key="4">
    <source>
        <dbReference type="Proteomes" id="UP000184231"/>
    </source>
</evidence>
<feature type="domain" description="Transposase IS110-like N-terminal" evidence="1">
    <location>
        <begin position="7"/>
        <end position="146"/>
    </location>
</feature>
<dbReference type="AlphaFoldDB" id="A0A1M6MPJ9"/>
<dbReference type="NCBIfam" id="NF033542">
    <property type="entry name" value="transpos_IS110"/>
    <property type="match status" value="1"/>
</dbReference>
<accession>A0A1M6MPJ9</accession>
<dbReference type="Pfam" id="PF02371">
    <property type="entry name" value="Transposase_20"/>
    <property type="match status" value="1"/>
</dbReference>
<organism evidence="3 4">
    <name type="scientific">Arenibacter nanhaiticus</name>
    <dbReference type="NCBI Taxonomy" id="558155"/>
    <lineage>
        <taxon>Bacteria</taxon>
        <taxon>Pseudomonadati</taxon>
        <taxon>Bacteroidota</taxon>
        <taxon>Flavobacteriia</taxon>
        <taxon>Flavobacteriales</taxon>
        <taxon>Flavobacteriaceae</taxon>
        <taxon>Arenibacter</taxon>
    </lineage>
</organism>
<feature type="domain" description="Transposase IS116/IS110/IS902 C-terminal" evidence="2">
    <location>
        <begin position="203"/>
        <end position="289"/>
    </location>
</feature>
<evidence type="ECO:0000259" key="1">
    <source>
        <dbReference type="Pfam" id="PF01548"/>
    </source>
</evidence>
<protein>
    <submittedName>
        <fullName evidence="3">Transposase</fullName>
    </submittedName>
</protein>
<proteinExistence type="predicted"/>
<dbReference type="GO" id="GO:0006313">
    <property type="term" value="P:DNA transposition"/>
    <property type="evidence" value="ECO:0007669"/>
    <property type="project" value="InterPro"/>
</dbReference>
<sequence>MEIKEVIGIDASKLTLDCCIHNSGSQEVFGNTLEDIPAMAEWSLDISGVGKQELLFVFEHTGLYTYELIQYLGGEGYLFHVVPGLEIKRSLGIARGKDDRADAKRIAQYGYRIRDEVKPYRMPSEALASLKRLMSMRGKLVAQRAGHMTTLGEQQRVLDGKINKVLFHVQKEVINTLDLQIRVVEKEMDKIMYGDPELKKLFRLLTSIKGIGAVTARFLIVYTVGFTAFRNWRKFASYCGIAPFPNRSGTSVRGRTKISHLANKEGKVLFHLCAMTAIQCVPEMRVFYQRRLKEGKNEMSTLNIVRNKLLARAFAVVKRGTPYVDTMGYAA</sequence>
<dbReference type="InterPro" id="IPR002525">
    <property type="entry name" value="Transp_IS110-like_N"/>
</dbReference>
<dbReference type="EMBL" id="FQYX01000045">
    <property type="protein sequence ID" value="SHJ85362.1"/>
    <property type="molecule type" value="Genomic_DNA"/>
</dbReference>
<dbReference type="Pfam" id="PF01548">
    <property type="entry name" value="DEDD_Tnp_IS110"/>
    <property type="match status" value="1"/>
</dbReference>
<dbReference type="OrthoDB" id="964423at2"/>
<evidence type="ECO:0000313" key="3">
    <source>
        <dbReference type="EMBL" id="SHJ85362.1"/>
    </source>
</evidence>
<reference evidence="3 4" key="1">
    <citation type="submission" date="2016-11" db="EMBL/GenBank/DDBJ databases">
        <authorList>
            <person name="Jaros S."/>
            <person name="Januszkiewicz K."/>
            <person name="Wedrychowicz H."/>
        </authorList>
    </citation>
    <scope>NUCLEOTIDE SEQUENCE [LARGE SCALE GENOMIC DNA]</scope>
    <source>
        <strain evidence="3 4">CGMCC 1.8863</strain>
    </source>
</reference>
<dbReference type="STRING" id="558155.SAMN04487911_14513"/>
<dbReference type="RefSeq" id="WP_072765923.1">
    <property type="nucleotide sequence ID" value="NZ_FQYX01000045.1"/>
</dbReference>
<dbReference type="GO" id="GO:0003677">
    <property type="term" value="F:DNA binding"/>
    <property type="evidence" value="ECO:0007669"/>
    <property type="project" value="InterPro"/>
</dbReference>
<gene>
    <name evidence="3" type="ORF">SAMN04487911_14513</name>
</gene>
<dbReference type="PANTHER" id="PTHR33055:SF3">
    <property type="entry name" value="PUTATIVE TRANSPOSASE FOR IS117-RELATED"/>
    <property type="match status" value="1"/>
</dbReference>
<name>A0A1M6MPJ9_9FLAO</name>
<evidence type="ECO:0000259" key="2">
    <source>
        <dbReference type="Pfam" id="PF02371"/>
    </source>
</evidence>